<feature type="domain" description="CBS" evidence="3">
    <location>
        <begin position="17"/>
        <end position="76"/>
    </location>
</feature>
<evidence type="ECO:0000313" key="5">
    <source>
        <dbReference type="Proteomes" id="UP000199589"/>
    </source>
</evidence>
<organism evidence="4 5">
    <name type="scientific">Marinilactibacillus piezotolerans</name>
    <dbReference type="NCBI Taxonomy" id="258723"/>
    <lineage>
        <taxon>Bacteria</taxon>
        <taxon>Bacillati</taxon>
        <taxon>Bacillota</taxon>
        <taxon>Bacilli</taxon>
        <taxon>Lactobacillales</taxon>
        <taxon>Carnobacteriaceae</taxon>
        <taxon>Marinilactibacillus</taxon>
    </lineage>
</organism>
<dbReference type="OrthoDB" id="2375431at2"/>
<keyword evidence="1 2" id="KW-0129">CBS domain</keyword>
<dbReference type="PANTHER" id="PTHR43080:SF30">
    <property type="entry name" value="CYCLIC DI-AMP RECEPTOR B"/>
    <property type="match status" value="1"/>
</dbReference>
<dbReference type="InterPro" id="IPR051257">
    <property type="entry name" value="Diverse_CBS-Domain"/>
</dbReference>
<dbReference type="AlphaFoldDB" id="A0A1I3XZT6"/>
<dbReference type="STRING" id="258723.GCA_900169305_00841"/>
<dbReference type="InterPro" id="IPR046342">
    <property type="entry name" value="CBS_dom_sf"/>
</dbReference>
<evidence type="ECO:0000313" key="4">
    <source>
        <dbReference type="EMBL" id="SFK25022.1"/>
    </source>
</evidence>
<dbReference type="InterPro" id="IPR048125">
    <property type="entry name" value="CBS_CbpB"/>
</dbReference>
<protein>
    <submittedName>
        <fullName evidence="4">CBS domain-containing protein</fullName>
    </submittedName>
</protein>
<dbReference type="InterPro" id="IPR000644">
    <property type="entry name" value="CBS_dom"/>
</dbReference>
<evidence type="ECO:0000259" key="3">
    <source>
        <dbReference type="PROSITE" id="PS51371"/>
    </source>
</evidence>
<dbReference type="NCBIfam" id="NF041630">
    <property type="entry name" value="CBS_CbpB"/>
    <property type="match status" value="1"/>
</dbReference>
<dbReference type="Pfam" id="PF00571">
    <property type="entry name" value="CBS"/>
    <property type="match status" value="2"/>
</dbReference>
<accession>A0A1I3XZT6</accession>
<name>A0A1I3XZT6_9LACT</name>
<dbReference type="PROSITE" id="PS51371">
    <property type="entry name" value="CBS"/>
    <property type="match status" value="1"/>
</dbReference>
<reference evidence="5" key="1">
    <citation type="submission" date="2016-10" db="EMBL/GenBank/DDBJ databases">
        <authorList>
            <person name="Varghese N."/>
            <person name="Submissions S."/>
        </authorList>
    </citation>
    <scope>NUCLEOTIDE SEQUENCE [LARGE SCALE GENOMIC DNA]</scope>
    <source>
        <strain evidence="5">DSM 16108</strain>
    </source>
</reference>
<dbReference type="PANTHER" id="PTHR43080">
    <property type="entry name" value="CBS DOMAIN-CONTAINING PROTEIN CBSX3, MITOCHONDRIAL"/>
    <property type="match status" value="1"/>
</dbReference>
<dbReference type="RefSeq" id="WP_091897214.1">
    <property type="nucleotide sequence ID" value="NZ_FOSJ01000018.1"/>
</dbReference>
<gene>
    <name evidence="4" type="ORF">SAMN04488569_10185</name>
</gene>
<keyword evidence="5" id="KW-1185">Reference proteome</keyword>
<dbReference type="Proteomes" id="UP000199589">
    <property type="component" value="Unassembled WGS sequence"/>
</dbReference>
<evidence type="ECO:0000256" key="1">
    <source>
        <dbReference type="ARBA" id="ARBA00023122"/>
    </source>
</evidence>
<evidence type="ECO:0000256" key="2">
    <source>
        <dbReference type="PROSITE-ProRule" id="PRU00703"/>
    </source>
</evidence>
<sequence length="161" mass="18563">MIGEKIKSILIDKDNQLVKSADQVAVVGTKNRLNHALLILTTDKYSLVPVLDEKSRMQGLISMPSIMQAIMDIEDVHFEKLGKINVEDIMDKDFPFVYEDFELENVLHMLVNHAFITVIDEERIFKGIITRSEILKGTNRIAHEFERIYDVREKTTTDSIK</sequence>
<dbReference type="Gene3D" id="3.10.580.10">
    <property type="entry name" value="CBS-domain"/>
    <property type="match status" value="1"/>
</dbReference>
<proteinExistence type="predicted"/>
<dbReference type="EMBL" id="FOSJ01000018">
    <property type="protein sequence ID" value="SFK25022.1"/>
    <property type="molecule type" value="Genomic_DNA"/>
</dbReference>
<dbReference type="CDD" id="cd04643">
    <property type="entry name" value="CBS_pair_bac"/>
    <property type="match status" value="1"/>
</dbReference>
<dbReference type="SUPFAM" id="SSF54631">
    <property type="entry name" value="CBS-domain pair"/>
    <property type="match status" value="1"/>
</dbReference>